<protein>
    <submittedName>
        <fullName evidence="2">Uncharacterized protein</fullName>
    </submittedName>
</protein>
<dbReference type="EMBL" id="ML978079">
    <property type="protein sequence ID" value="KAF2009293.1"/>
    <property type="molecule type" value="Genomic_DNA"/>
</dbReference>
<dbReference type="Proteomes" id="UP000799778">
    <property type="component" value="Unassembled WGS sequence"/>
</dbReference>
<organism evidence="2 3">
    <name type="scientific">Aaosphaeria arxii CBS 175.79</name>
    <dbReference type="NCBI Taxonomy" id="1450172"/>
    <lineage>
        <taxon>Eukaryota</taxon>
        <taxon>Fungi</taxon>
        <taxon>Dikarya</taxon>
        <taxon>Ascomycota</taxon>
        <taxon>Pezizomycotina</taxon>
        <taxon>Dothideomycetes</taxon>
        <taxon>Pleosporomycetidae</taxon>
        <taxon>Pleosporales</taxon>
        <taxon>Pleosporales incertae sedis</taxon>
        <taxon>Aaosphaeria</taxon>
    </lineage>
</organism>
<feature type="transmembrane region" description="Helical" evidence="1">
    <location>
        <begin position="17"/>
        <end position="36"/>
    </location>
</feature>
<accession>A0A6A5X8M7</accession>
<evidence type="ECO:0000313" key="3">
    <source>
        <dbReference type="Proteomes" id="UP000799778"/>
    </source>
</evidence>
<keyword evidence="1" id="KW-0812">Transmembrane</keyword>
<evidence type="ECO:0000256" key="1">
    <source>
        <dbReference type="SAM" id="Phobius"/>
    </source>
</evidence>
<name>A0A6A5X8M7_9PLEO</name>
<keyword evidence="1" id="KW-1133">Transmembrane helix</keyword>
<dbReference type="RefSeq" id="XP_033377632.1">
    <property type="nucleotide sequence ID" value="XM_033529574.1"/>
</dbReference>
<dbReference type="GeneID" id="54286971"/>
<keyword evidence="3" id="KW-1185">Reference proteome</keyword>
<reference evidence="2" key="1">
    <citation type="journal article" date="2020" name="Stud. Mycol.">
        <title>101 Dothideomycetes genomes: a test case for predicting lifestyles and emergence of pathogens.</title>
        <authorList>
            <person name="Haridas S."/>
            <person name="Albert R."/>
            <person name="Binder M."/>
            <person name="Bloem J."/>
            <person name="Labutti K."/>
            <person name="Salamov A."/>
            <person name="Andreopoulos B."/>
            <person name="Baker S."/>
            <person name="Barry K."/>
            <person name="Bills G."/>
            <person name="Bluhm B."/>
            <person name="Cannon C."/>
            <person name="Castanera R."/>
            <person name="Culley D."/>
            <person name="Daum C."/>
            <person name="Ezra D."/>
            <person name="Gonzalez J."/>
            <person name="Henrissat B."/>
            <person name="Kuo A."/>
            <person name="Liang C."/>
            <person name="Lipzen A."/>
            <person name="Lutzoni F."/>
            <person name="Magnuson J."/>
            <person name="Mondo S."/>
            <person name="Nolan M."/>
            <person name="Ohm R."/>
            <person name="Pangilinan J."/>
            <person name="Park H.-J."/>
            <person name="Ramirez L."/>
            <person name="Alfaro M."/>
            <person name="Sun H."/>
            <person name="Tritt A."/>
            <person name="Yoshinaga Y."/>
            <person name="Zwiers L.-H."/>
            <person name="Turgeon B."/>
            <person name="Goodwin S."/>
            <person name="Spatafora J."/>
            <person name="Crous P."/>
            <person name="Grigoriev I."/>
        </authorList>
    </citation>
    <scope>NUCLEOTIDE SEQUENCE</scope>
    <source>
        <strain evidence="2">CBS 175.79</strain>
    </source>
</reference>
<gene>
    <name evidence="2" type="ORF">BU24DRAFT_428835</name>
</gene>
<sequence length="54" mass="6016">MSVTRAPERWIGKALNLVYWVFTVFPCVGNLSRPLVPSMGTSMSTSTPYLLQVL</sequence>
<proteinExistence type="predicted"/>
<dbReference type="AlphaFoldDB" id="A0A6A5X8M7"/>
<keyword evidence="1" id="KW-0472">Membrane</keyword>
<evidence type="ECO:0000313" key="2">
    <source>
        <dbReference type="EMBL" id="KAF2009293.1"/>
    </source>
</evidence>